<accession>A0AAV1GQJ5</accession>
<gene>
    <name evidence="1" type="ORF">XNOV1_A040691</name>
</gene>
<sequence length="258" mass="28436">MSNLITNTPIISSYPPYKGSPKLSGTCRINLLDFITQMLAGMLWTPGCCLTNIMLSLPVVVLLHHLLFAVLVQSAPLSSSSDLPPSFREAAERVKTLVEKIMNDIPAVHSNTVDTEGLTLDPSTQTNLQRMVTSLGIPAAPVIKPPSERFSLDMCVSRMLLGSQLFHGLLGVLSPRLNGLSGLQHDLEDLQTHINKMKDVAQLSSNGEEDQNYNLDLSRNGRYDVQVAVHLTLTQLRSFCHDMIRTLRAITSQRLKAH</sequence>
<protein>
    <submittedName>
        <fullName evidence="1">Granulocyte colony-stimulating factor-like</fullName>
    </submittedName>
</protein>
<reference evidence="1" key="1">
    <citation type="submission" date="2023-08" db="EMBL/GenBank/DDBJ databases">
        <authorList>
            <person name="Alioto T."/>
            <person name="Alioto T."/>
            <person name="Gomez Garrido J."/>
        </authorList>
    </citation>
    <scope>NUCLEOTIDE SEQUENCE</scope>
</reference>
<evidence type="ECO:0000313" key="1">
    <source>
        <dbReference type="EMBL" id="CAJ1075505.1"/>
    </source>
</evidence>
<dbReference type="GO" id="GO:0005125">
    <property type="term" value="F:cytokine activity"/>
    <property type="evidence" value="ECO:0007669"/>
    <property type="project" value="InterPro"/>
</dbReference>
<dbReference type="EMBL" id="OY660879">
    <property type="protein sequence ID" value="CAJ1075505.1"/>
    <property type="molecule type" value="Genomic_DNA"/>
</dbReference>
<dbReference type="PANTHER" id="PTHR10511">
    <property type="entry name" value="GRANULOCYTE COLONY-STIMULATING FACTOR"/>
    <property type="match status" value="1"/>
</dbReference>
<organism evidence="1 2">
    <name type="scientific">Xyrichtys novacula</name>
    <name type="common">Pearly razorfish</name>
    <name type="synonym">Hemipteronotus novacula</name>
    <dbReference type="NCBI Taxonomy" id="13765"/>
    <lineage>
        <taxon>Eukaryota</taxon>
        <taxon>Metazoa</taxon>
        <taxon>Chordata</taxon>
        <taxon>Craniata</taxon>
        <taxon>Vertebrata</taxon>
        <taxon>Euteleostomi</taxon>
        <taxon>Actinopterygii</taxon>
        <taxon>Neopterygii</taxon>
        <taxon>Teleostei</taxon>
        <taxon>Neoteleostei</taxon>
        <taxon>Acanthomorphata</taxon>
        <taxon>Eupercaria</taxon>
        <taxon>Labriformes</taxon>
        <taxon>Labridae</taxon>
        <taxon>Xyrichtys</taxon>
    </lineage>
</organism>
<name>A0AAV1GQJ5_XYRNO</name>
<dbReference type="PANTHER" id="PTHR10511:SF2">
    <property type="entry name" value="GRANULOCYTE COLONY-STIMULATING FACTOR"/>
    <property type="match status" value="1"/>
</dbReference>
<dbReference type="SUPFAM" id="SSF47266">
    <property type="entry name" value="4-helical cytokines"/>
    <property type="match status" value="1"/>
</dbReference>
<keyword evidence="2" id="KW-1185">Reference proteome</keyword>
<dbReference type="Gene3D" id="1.20.1250.10">
    <property type="match status" value="1"/>
</dbReference>
<dbReference type="GO" id="GO:0045639">
    <property type="term" value="P:positive regulation of myeloid cell differentiation"/>
    <property type="evidence" value="ECO:0007669"/>
    <property type="project" value="InterPro"/>
</dbReference>
<dbReference type="AlphaFoldDB" id="A0AAV1GQJ5"/>
<evidence type="ECO:0000313" key="2">
    <source>
        <dbReference type="Proteomes" id="UP001178508"/>
    </source>
</evidence>
<dbReference type="InterPro" id="IPR040117">
    <property type="entry name" value="GCSF/MGF"/>
</dbReference>
<dbReference type="Proteomes" id="UP001178508">
    <property type="component" value="Chromosome 16"/>
</dbReference>
<dbReference type="InterPro" id="IPR009079">
    <property type="entry name" value="4_helix_cytokine-like_core"/>
</dbReference>
<proteinExistence type="predicted"/>